<accession>A0A4V1ISB9</accession>
<dbReference type="Proteomes" id="UP000269721">
    <property type="component" value="Unassembled WGS sequence"/>
</dbReference>
<sequence>MSVKTAQTHVSMSPQVFLQAHSSLPLVIAASVLLASLLPRSVAATTASCYLGYKALQLLGRSYGVLSNPRTKNIETRKITGLIEGDFVVFLIGARSNGPAFFSKDFQAIGEGMTAMIAELEASDPEISGYLGQEQFLGGSDTRGSHTLQIQYWRSVEHLRNYAHESSKNHMSFWPRAQKIIAASPNIGIWHETYSVKAGHYEGIYANMPPFGLGRAHGVKTVPAIGNLKTMKGRFGDAFEDVTKGGCPFSSPKGREKVEE</sequence>
<reference evidence="2" key="1">
    <citation type="journal article" date="2018" name="Nat. Microbiol.">
        <title>Leveraging single-cell genomics to expand the fungal tree of life.</title>
        <authorList>
            <person name="Ahrendt S.R."/>
            <person name="Quandt C.A."/>
            <person name="Ciobanu D."/>
            <person name="Clum A."/>
            <person name="Salamov A."/>
            <person name="Andreopoulos B."/>
            <person name="Cheng J.F."/>
            <person name="Woyke T."/>
            <person name="Pelin A."/>
            <person name="Henrissat B."/>
            <person name="Reynolds N.K."/>
            <person name="Benny G.L."/>
            <person name="Smith M.E."/>
            <person name="James T.Y."/>
            <person name="Grigoriev I.V."/>
        </authorList>
    </citation>
    <scope>NUCLEOTIDE SEQUENCE [LARGE SCALE GENOMIC DNA]</scope>
</reference>
<proteinExistence type="predicted"/>
<keyword evidence="2" id="KW-1185">Reference proteome</keyword>
<evidence type="ECO:0000313" key="2">
    <source>
        <dbReference type="Proteomes" id="UP000269721"/>
    </source>
</evidence>
<evidence type="ECO:0000313" key="1">
    <source>
        <dbReference type="EMBL" id="RKO93017.1"/>
    </source>
</evidence>
<dbReference type="AlphaFoldDB" id="A0A4V1ISB9"/>
<gene>
    <name evidence="1" type="ORF">BDK51DRAFT_46373</name>
</gene>
<dbReference type="OrthoDB" id="3202396at2759"/>
<organism evidence="1 2">
    <name type="scientific">Blyttiomyces helicus</name>
    <dbReference type="NCBI Taxonomy" id="388810"/>
    <lineage>
        <taxon>Eukaryota</taxon>
        <taxon>Fungi</taxon>
        <taxon>Fungi incertae sedis</taxon>
        <taxon>Chytridiomycota</taxon>
        <taxon>Chytridiomycota incertae sedis</taxon>
        <taxon>Chytridiomycetes</taxon>
        <taxon>Chytridiomycetes incertae sedis</taxon>
        <taxon>Blyttiomyces</taxon>
    </lineage>
</organism>
<dbReference type="InterPro" id="IPR025444">
    <property type="entry name" value="Monooxy_af470"/>
</dbReference>
<protein>
    <submittedName>
        <fullName evidence="1">Uncharacterized protein</fullName>
    </submittedName>
</protein>
<dbReference type="Pfam" id="PF13826">
    <property type="entry name" value="Monooxy_af470-like"/>
    <property type="match status" value="1"/>
</dbReference>
<name>A0A4V1ISB9_9FUNG</name>
<dbReference type="EMBL" id="KZ994406">
    <property type="protein sequence ID" value="RKO93017.1"/>
    <property type="molecule type" value="Genomic_DNA"/>
</dbReference>